<organism evidence="1">
    <name type="scientific">Lepeophtheirus salmonis</name>
    <name type="common">Salmon louse</name>
    <name type="synonym">Caligus salmonis</name>
    <dbReference type="NCBI Taxonomy" id="72036"/>
    <lineage>
        <taxon>Eukaryota</taxon>
        <taxon>Metazoa</taxon>
        <taxon>Ecdysozoa</taxon>
        <taxon>Arthropoda</taxon>
        <taxon>Crustacea</taxon>
        <taxon>Multicrustacea</taxon>
        <taxon>Hexanauplia</taxon>
        <taxon>Copepoda</taxon>
        <taxon>Siphonostomatoida</taxon>
        <taxon>Caligidae</taxon>
        <taxon>Lepeophtheirus</taxon>
    </lineage>
</organism>
<protein>
    <submittedName>
        <fullName evidence="1">Uncharacterized protein</fullName>
    </submittedName>
</protein>
<reference evidence="1" key="1">
    <citation type="submission" date="2014-05" db="EMBL/GenBank/DDBJ databases">
        <authorList>
            <person name="Chronopoulou M."/>
        </authorList>
    </citation>
    <scope>NUCLEOTIDE SEQUENCE</scope>
    <source>
        <tissue evidence="1">Whole organism</tissue>
    </source>
</reference>
<sequence>TSLKIISSGAIDFNLALKYEIVDDGIPISITSPNNLRRCEILGRQKRSSDTFFFCKGKACNFPITYTSLIVPYSIVFHFWGLRIVQAVPK</sequence>
<proteinExistence type="predicted"/>
<accession>A0A0K2TIG0</accession>
<dbReference type="EMBL" id="HACA01008472">
    <property type="protein sequence ID" value="CDW25833.1"/>
    <property type="molecule type" value="Transcribed_RNA"/>
</dbReference>
<feature type="non-terminal residue" evidence="1">
    <location>
        <position position="1"/>
    </location>
</feature>
<evidence type="ECO:0000313" key="1">
    <source>
        <dbReference type="EMBL" id="CDW25833.1"/>
    </source>
</evidence>
<dbReference type="AlphaFoldDB" id="A0A0K2TIG0"/>
<name>A0A0K2TIG0_LEPSM</name>